<dbReference type="AlphaFoldDB" id="A0A1I2IZ11"/>
<dbReference type="RefSeq" id="WP_143141586.1">
    <property type="nucleotide sequence ID" value="NZ_FOMX01000105.1"/>
</dbReference>
<name>A0A1I2IZ11_9BACT</name>
<dbReference type="Proteomes" id="UP000199400">
    <property type="component" value="Unassembled WGS sequence"/>
</dbReference>
<reference evidence="2" key="1">
    <citation type="submission" date="2016-10" db="EMBL/GenBank/DDBJ databases">
        <authorList>
            <person name="Varghese N."/>
            <person name="Submissions S."/>
        </authorList>
    </citation>
    <scope>NUCLEOTIDE SEQUENCE [LARGE SCALE GENOMIC DNA]</scope>
    <source>
        <strain evidence="2">ATCC 25963</strain>
    </source>
</reference>
<evidence type="ECO:0000313" key="2">
    <source>
        <dbReference type="Proteomes" id="UP000199400"/>
    </source>
</evidence>
<organism evidence="1 2">
    <name type="scientific">Nannocystis exedens</name>
    <dbReference type="NCBI Taxonomy" id="54"/>
    <lineage>
        <taxon>Bacteria</taxon>
        <taxon>Pseudomonadati</taxon>
        <taxon>Myxococcota</taxon>
        <taxon>Polyangia</taxon>
        <taxon>Nannocystales</taxon>
        <taxon>Nannocystaceae</taxon>
        <taxon>Nannocystis</taxon>
    </lineage>
</organism>
<protein>
    <submittedName>
        <fullName evidence="1">Uncharacterized protein</fullName>
    </submittedName>
</protein>
<accession>A0A1I2IZ11</accession>
<keyword evidence="2" id="KW-1185">Reference proteome</keyword>
<proteinExistence type="predicted"/>
<evidence type="ECO:0000313" key="1">
    <source>
        <dbReference type="EMBL" id="SFF47675.1"/>
    </source>
</evidence>
<sequence length="65" mass="6646">MTLHLAFVLSMLAPPSEEAARAAFNAGELERALVSPLSPSDERSLVNARCSGLAQAAEGPGLGVP</sequence>
<dbReference type="EMBL" id="FOMX01000105">
    <property type="protein sequence ID" value="SFF47675.1"/>
    <property type="molecule type" value="Genomic_DNA"/>
</dbReference>
<gene>
    <name evidence="1" type="ORF">SAMN02745121_09103</name>
</gene>